<keyword evidence="5" id="KW-1185">Reference proteome</keyword>
<dbReference type="InterPro" id="IPR040285">
    <property type="entry name" value="ProX/PRXD1"/>
</dbReference>
<reference evidence="4" key="1">
    <citation type="submission" date="2020-12" db="EMBL/GenBank/DDBJ databases">
        <title>Vagococcus allomyrinae sp. nov. and Enterococcus lavae sp. nov., isolated from the larvae of Allomyrina dichotoma.</title>
        <authorList>
            <person name="Lee S.D."/>
        </authorList>
    </citation>
    <scope>NUCLEOTIDE SEQUENCE</scope>
    <source>
        <strain evidence="4">BWB3-3</strain>
    </source>
</reference>
<feature type="domain" description="YbaK/aminoacyl-tRNA synthetase-associated" evidence="3">
    <location>
        <begin position="24"/>
        <end position="150"/>
    </location>
</feature>
<dbReference type="FunFam" id="3.90.960.10:FF:000005">
    <property type="entry name" value="Putative prolyl-tRNA synthetase"/>
    <property type="match status" value="1"/>
</dbReference>
<dbReference type="InterPro" id="IPR036754">
    <property type="entry name" value="YbaK/aa-tRNA-synt-asso_dom_sf"/>
</dbReference>
<dbReference type="PANTHER" id="PTHR31423">
    <property type="entry name" value="YBAK DOMAIN-CONTAINING PROTEIN"/>
    <property type="match status" value="1"/>
</dbReference>
<dbReference type="RefSeq" id="WP_209532491.1">
    <property type="nucleotide sequence ID" value="NZ_JAEEGA010000023.1"/>
</dbReference>
<evidence type="ECO:0000313" key="5">
    <source>
        <dbReference type="Proteomes" id="UP000674938"/>
    </source>
</evidence>
<evidence type="ECO:0000313" key="4">
    <source>
        <dbReference type="EMBL" id="MBP1044209.1"/>
    </source>
</evidence>
<dbReference type="GO" id="GO:0006412">
    <property type="term" value="P:translation"/>
    <property type="evidence" value="ECO:0007669"/>
    <property type="project" value="UniProtKB-KW"/>
</dbReference>
<dbReference type="Pfam" id="PF04073">
    <property type="entry name" value="tRNA_edit"/>
    <property type="match status" value="1"/>
</dbReference>
<sequence length="163" mass="17932">MTNQKEIVIEALNEMGIDYRQVSHEAVYTIEEMTDIPLEKGEVIAKNLFVRDARGKNHFLLCLPGDKQVNLKEIRTKIGSTALSFASEDRLQTHLGLEKGAVTPFGVINNSDNKVKVYLDKELEGATAIGFHPNDNTATLFLSLADVADFIKAQGNSVSVLSL</sequence>
<evidence type="ECO:0000256" key="1">
    <source>
        <dbReference type="ARBA" id="ARBA00010201"/>
    </source>
</evidence>
<dbReference type="Proteomes" id="UP000674938">
    <property type="component" value="Unassembled WGS sequence"/>
</dbReference>
<organism evidence="4 5">
    <name type="scientific">Vagococcus allomyrinae</name>
    <dbReference type="NCBI Taxonomy" id="2794353"/>
    <lineage>
        <taxon>Bacteria</taxon>
        <taxon>Bacillati</taxon>
        <taxon>Bacillota</taxon>
        <taxon>Bacilli</taxon>
        <taxon>Lactobacillales</taxon>
        <taxon>Enterococcaceae</taxon>
        <taxon>Vagococcus</taxon>
    </lineage>
</organism>
<dbReference type="InterPro" id="IPR007214">
    <property type="entry name" value="YbaK/aa-tRNA-synth-assoc-dom"/>
</dbReference>
<dbReference type="AlphaFoldDB" id="A0A940P9G6"/>
<dbReference type="EMBL" id="JAEEGA010000023">
    <property type="protein sequence ID" value="MBP1044209.1"/>
    <property type="molecule type" value="Genomic_DNA"/>
</dbReference>
<evidence type="ECO:0000256" key="2">
    <source>
        <dbReference type="ARBA" id="ARBA00022917"/>
    </source>
</evidence>
<dbReference type="PANTHER" id="PTHR31423:SF3">
    <property type="entry name" value="PROLYL-TRNA SYNTHETASE ASSOCIATED DOMAIN-CONTAINING PROTEIN 1-RELATED"/>
    <property type="match status" value="1"/>
</dbReference>
<dbReference type="Gene3D" id="3.90.960.10">
    <property type="entry name" value="YbaK/aminoacyl-tRNA synthetase-associated domain"/>
    <property type="match status" value="1"/>
</dbReference>
<proteinExistence type="inferred from homology"/>
<name>A0A940P9G6_9ENTE</name>
<dbReference type="GO" id="GO:0002161">
    <property type="term" value="F:aminoacyl-tRNA deacylase activity"/>
    <property type="evidence" value="ECO:0007669"/>
    <property type="project" value="InterPro"/>
</dbReference>
<dbReference type="SUPFAM" id="SSF55826">
    <property type="entry name" value="YbaK/ProRS associated domain"/>
    <property type="match status" value="1"/>
</dbReference>
<gene>
    <name evidence="4" type="ORF">I6N95_24675</name>
</gene>
<protein>
    <submittedName>
        <fullName evidence="4">Prolyl-tRNA synthetase associated domain-containing protein</fullName>
    </submittedName>
</protein>
<accession>A0A940P9G6</accession>
<evidence type="ECO:0000259" key="3">
    <source>
        <dbReference type="Pfam" id="PF04073"/>
    </source>
</evidence>
<keyword evidence="2" id="KW-0648">Protein biosynthesis</keyword>
<dbReference type="CDD" id="cd04335">
    <property type="entry name" value="PrdX_deacylase"/>
    <property type="match status" value="1"/>
</dbReference>
<comment type="similarity">
    <text evidence="1">Belongs to the PRORSD1 family.</text>
</comment>
<comment type="caution">
    <text evidence="4">The sequence shown here is derived from an EMBL/GenBank/DDBJ whole genome shotgun (WGS) entry which is preliminary data.</text>
</comment>